<sequence length="534" mass="59042">MSNVQHRTYDPVSPIEPDPKRSLPQRALTNDKVKNSQVTVRPRTSSSSSSGLSIKTPRTARFAEATSVNSPIGPSTAGPSPFANPPPTTRHLMPQLQPSDVGFGYMADNQASKHSSYAGVEVPLTPNSPLKSALKPPGTPGRLANPLSPTFHEEQILEKHEDHTEKENAKDLKVKTRVRMAKMCLRVTNFSCSLIVLSMLSTTFTIFNTTKSLPLRSNLPAWAPNQKTWPQITLLSISCVSLAFSLGIFYAYWRGGHKRAQKAAIYYTVFSIAFFTFSIVMWAIGAAILNQSRKSGGGKDMWGWSCKDGKRKDLFQQDVDYALICRLQNWSLLCAFIEIIVEVLTISIYAIVFYRFHSKRRLAKSMDLRDKARSDLYLAQLRSQSAPNTPGFQKTPMTSTFPAHIHDDPIDAAENGEHYNESTQFASKHQSFSQPKPFNLQPPPIKVHSATPALSQDGFEPAPQVQEHVPAAPGEQTYDAVPIPGAYASPLQSPGYQPQSMNFGSEPGQAYTTEGRVSLESPPTSPRLRHSTLR</sequence>
<feature type="region of interest" description="Disordered" evidence="1">
    <location>
        <begin position="404"/>
        <end position="441"/>
    </location>
</feature>
<dbReference type="GeneID" id="59294823"/>
<dbReference type="AlphaFoldDB" id="A0A8H6CHT7"/>
<dbReference type="EMBL" id="JACCJC010000132">
    <property type="protein sequence ID" value="KAF6223769.1"/>
    <property type="molecule type" value="Genomic_DNA"/>
</dbReference>
<accession>A0A8H6CHT7</accession>
<keyword evidence="2" id="KW-1133">Transmembrane helix</keyword>
<dbReference type="RefSeq" id="XP_037158081.1">
    <property type="nucleotide sequence ID" value="XM_037315019.1"/>
</dbReference>
<dbReference type="PANTHER" id="PTHR42069">
    <property type="entry name" value="HYPHAL ANASTAMOSIS-8 PROTEIN"/>
    <property type="match status" value="1"/>
</dbReference>
<feature type="compositionally biased region" description="Polar residues" evidence="1">
    <location>
        <begin position="35"/>
        <end position="44"/>
    </location>
</feature>
<evidence type="ECO:0000256" key="1">
    <source>
        <dbReference type="SAM" id="MobiDB-lite"/>
    </source>
</evidence>
<gene>
    <name evidence="3" type="ORF">HO173_013195</name>
</gene>
<feature type="transmembrane region" description="Helical" evidence="2">
    <location>
        <begin position="330"/>
        <end position="356"/>
    </location>
</feature>
<feature type="region of interest" description="Disordered" evidence="1">
    <location>
        <begin position="475"/>
        <end position="534"/>
    </location>
</feature>
<feature type="transmembrane region" description="Helical" evidence="2">
    <location>
        <begin position="187"/>
        <end position="209"/>
    </location>
</feature>
<feature type="compositionally biased region" description="Basic and acidic residues" evidence="1">
    <location>
        <begin position="404"/>
        <end position="420"/>
    </location>
</feature>
<evidence type="ECO:0000256" key="2">
    <source>
        <dbReference type="SAM" id="Phobius"/>
    </source>
</evidence>
<dbReference type="Proteomes" id="UP000578531">
    <property type="component" value="Unassembled WGS sequence"/>
</dbReference>
<proteinExistence type="predicted"/>
<feature type="transmembrane region" description="Helical" evidence="2">
    <location>
        <begin position="229"/>
        <end position="253"/>
    </location>
</feature>
<name>A0A8H6CHT7_9LECA</name>
<protein>
    <submittedName>
        <fullName evidence="3">Uncharacterized protein</fullName>
    </submittedName>
</protein>
<feature type="compositionally biased region" description="Polar residues" evidence="1">
    <location>
        <begin position="421"/>
        <end position="436"/>
    </location>
</feature>
<evidence type="ECO:0000313" key="4">
    <source>
        <dbReference type="Proteomes" id="UP000578531"/>
    </source>
</evidence>
<feature type="compositionally biased region" description="Polar residues" evidence="1">
    <location>
        <begin position="490"/>
        <end position="503"/>
    </location>
</feature>
<dbReference type="PANTHER" id="PTHR42069:SF1">
    <property type="entry name" value="MARVEL DOMAIN-CONTAINING PROTEIN"/>
    <property type="match status" value="1"/>
</dbReference>
<reference evidence="3 4" key="1">
    <citation type="journal article" date="2020" name="Genomics">
        <title>Complete, high-quality genomes from long-read metagenomic sequencing of two wolf lichen thalli reveals enigmatic genome architecture.</title>
        <authorList>
            <person name="McKenzie S.K."/>
            <person name="Walston R.F."/>
            <person name="Allen J.L."/>
        </authorList>
    </citation>
    <scope>NUCLEOTIDE SEQUENCE [LARGE SCALE GENOMIC DNA]</scope>
    <source>
        <strain evidence="3">WasteWater2</strain>
    </source>
</reference>
<keyword evidence="2" id="KW-0812">Transmembrane</keyword>
<feature type="transmembrane region" description="Helical" evidence="2">
    <location>
        <begin position="265"/>
        <end position="289"/>
    </location>
</feature>
<organism evidence="3 4">
    <name type="scientific">Letharia columbiana</name>
    <dbReference type="NCBI Taxonomy" id="112416"/>
    <lineage>
        <taxon>Eukaryota</taxon>
        <taxon>Fungi</taxon>
        <taxon>Dikarya</taxon>
        <taxon>Ascomycota</taxon>
        <taxon>Pezizomycotina</taxon>
        <taxon>Lecanoromycetes</taxon>
        <taxon>OSLEUM clade</taxon>
        <taxon>Lecanoromycetidae</taxon>
        <taxon>Lecanorales</taxon>
        <taxon>Lecanorineae</taxon>
        <taxon>Parmeliaceae</taxon>
        <taxon>Letharia</taxon>
    </lineage>
</organism>
<keyword evidence="2" id="KW-0472">Membrane</keyword>
<keyword evidence="4" id="KW-1185">Reference proteome</keyword>
<evidence type="ECO:0000313" key="3">
    <source>
        <dbReference type="EMBL" id="KAF6223769.1"/>
    </source>
</evidence>
<dbReference type="OrthoDB" id="5420724at2759"/>
<feature type="region of interest" description="Disordered" evidence="1">
    <location>
        <begin position="1"/>
        <end position="97"/>
    </location>
</feature>
<comment type="caution">
    <text evidence="3">The sequence shown here is derived from an EMBL/GenBank/DDBJ whole genome shotgun (WGS) entry which is preliminary data.</text>
</comment>